<dbReference type="EMBL" id="CAMXCT010002791">
    <property type="protein sequence ID" value="CAI4000507.1"/>
    <property type="molecule type" value="Genomic_DNA"/>
</dbReference>
<dbReference type="AlphaFoldDB" id="A0A9P1G7W3"/>
<evidence type="ECO:0000313" key="4">
    <source>
        <dbReference type="Proteomes" id="UP001152797"/>
    </source>
</evidence>
<reference evidence="3 4" key="2">
    <citation type="submission" date="2024-05" db="EMBL/GenBank/DDBJ databases">
        <authorList>
            <person name="Chen Y."/>
            <person name="Shah S."/>
            <person name="Dougan E. K."/>
            <person name="Thang M."/>
            <person name="Chan C."/>
        </authorList>
    </citation>
    <scope>NUCLEOTIDE SEQUENCE [LARGE SCALE GENOMIC DNA]</scope>
</reference>
<keyword evidence="4" id="KW-1185">Reference proteome</keyword>
<gene>
    <name evidence="2" type="ORF">C1SCF055_LOCUS26619</name>
</gene>
<organism evidence="2">
    <name type="scientific">Cladocopium goreaui</name>
    <dbReference type="NCBI Taxonomy" id="2562237"/>
    <lineage>
        <taxon>Eukaryota</taxon>
        <taxon>Sar</taxon>
        <taxon>Alveolata</taxon>
        <taxon>Dinophyceae</taxon>
        <taxon>Suessiales</taxon>
        <taxon>Symbiodiniaceae</taxon>
        <taxon>Cladocopium</taxon>
    </lineage>
</organism>
<feature type="signal peptide" evidence="1">
    <location>
        <begin position="1"/>
        <end position="22"/>
    </location>
</feature>
<accession>A0A9P1G7W3</accession>
<dbReference type="EMBL" id="CAMXCT020002791">
    <property type="protein sequence ID" value="CAL1153882.1"/>
    <property type="molecule type" value="Genomic_DNA"/>
</dbReference>
<comment type="caution">
    <text evidence="2">The sequence shown here is derived from an EMBL/GenBank/DDBJ whole genome shotgun (WGS) entry which is preliminary data.</text>
</comment>
<evidence type="ECO:0000313" key="2">
    <source>
        <dbReference type="EMBL" id="CAI4000507.1"/>
    </source>
</evidence>
<feature type="chain" id="PRO_5043272771" evidence="1">
    <location>
        <begin position="23"/>
        <end position="112"/>
    </location>
</feature>
<sequence length="112" mass="12141">MALKSGVFACLLLALRVSCDNAMPQETEKSRVPFPENLKETEKSGSTILALGSGAEHTNRTDIASQNVSLNNAPVHQLKVGRCSCRANTCGTGDHPRCCRCCPAWSEACYRR</sequence>
<evidence type="ECO:0000313" key="3">
    <source>
        <dbReference type="EMBL" id="CAL4787819.1"/>
    </source>
</evidence>
<proteinExistence type="predicted"/>
<dbReference type="Proteomes" id="UP001152797">
    <property type="component" value="Unassembled WGS sequence"/>
</dbReference>
<keyword evidence="1" id="KW-0732">Signal</keyword>
<protein>
    <submittedName>
        <fullName evidence="2">Uncharacterized protein</fullName>
    </submittedName>
</protein>
<name>A0A9P1G7W3_9DINO</name>
<evidence type="ECO:0000256" key="1">
    <source>
        <dbReference type="SAM" id="SignalP"/>
    </source>
</evidence>
<dbReference type="EMBL" id="CAMXCT030002791">
    <property type="protein sequence ID" value="CAL4787819.1"/>
    <property type="molecule type" value="Genomic_DNA"/>
</dbReference>
<reference evidence="2" key="1">
    <citation type="submission" date="2022-10" db="EMBL/GenBank/DDBJ databases">
        <authorList>
            <person name="Chen Y."/>
            <person name="Dougan E. K."/>
            <person name="Chan C."/>
            <person name="Rhodes N."/>
            <person name="Thang M."/>
        </authorList>
    </citation>
    <scope>NUCLEOTIDE SEQUENCE</scope>
</reference>